<feature type="signal peptide" evidence="1">
    <location>
        <begin position="1"/>
        <end position="17"/>
    </location>
</feature>
<dbReference type="PROSITE" id="PS51257">
    <property type="entry name" value="PROKAR_LIPOPROTEIN"/>
    <property type="match status" value="1"/>
</dbReference>
<keyword evidence="1" id="KW-0732">Signal</keyword>
<dbReference type="OrthoDB" id="5713052at2"/>
<dbReference type="Proteomes" id="UP000177445">
    <property type="component" value="Chromosome"/>
</dbReference>
<keyword evidence="3" id="KW-1185">Reference proteome</keyword>
<reference evidence="2 3" key="1">
    <citation type="submission" date="2016-10" db="EMBL/GenBank/DDBJ databases">
        <title>Marinobacter salinus sp. nov., a moderately halophilic bacterium isolated from a tidal flat environment.</title>
        <authorList>
            <person name="Park S.-J."/>
        </authorList>
    </citation>
    <scope>NUCLEOTIDE SEQUENCE [LARGE SCALE GENOMIC DNA]</scope>
    <source>
        <strain evidence="2 3">Hb8</strain>
    </source>
</reference>
<dbReference type="AlphaFoldDB" id="A0A1D9GM38"/>
<evidence type="ECO:0000313" key="3">
    <source>
        <dbReference type="Proteomes" id="UP000177445"/>
    </source>
</evidence>
<gene>
    <name evidence="2" type="ORF">BKP64_11255</name>
</gene>
<dbReference type="EMBL" id="CP017715">
    <property type="protein sequence ID" value="AOY88703.1"/>
    <property type="molecule type" value="Genomic_DNA"/>
</dbReference>
<feature type="chain" id="PRO_5009441982" description="Lipoprotein" evidence="1">
    <location>
        <begin position="18"/>
        <end position="633"/>
    </location>
</feature>
<dbReference type="RefSeq" id="WP_070969927.1">
    <property type="nucleotide sequence ID" value="NZ_CP017715.1"/>
</dbReference>
<organism evidence="2 3">
    <name type="scientific">Marinobacter salinus</name>
    <dbReference type="NCBI Taxonomy" id="1874317"/>
    <lineage>
        <taxon>Bacteria</taxon>
        <taxon>Pseudomonadati</taxon>
        <taxon>Pseudomonadota</taxon>
        <taxon>Gammaproteobacteria</taxon>
        <taxon>Pseudomonadales</taxon>
        <taxon>Marinobacteraceae</taxon>
        <taxon>Marinobacter</taxon>
    </lineage>
</organism>
<proteinExistence type="predicted"/>
<dbReference type="STRING" id="1874317.BKP64_11255"/>
<evidence type="ECO:0000313" key="2">
    <source>
        <dbReference type="EMBL" id="AOY88703.1"/>
    </source>
</evidence>
<protein>
    <recommendedName>
        <fullName evidence="4">Lipoprotein</fullName>
    </recommendedName>
</protein>
<accession>A0A1D9GM38</accession>
<evidence type="ECO:0000256" key="1">
    <source>
        <dbReference type="SAM" id="SignalP"/>
    </source>
</evidence>
<dbReference type="KEGG" id="msq:BKP64_11255"/>
<sequence>MKRLLCLIAPVFTLALAGCGEKSDQLSEDGRDFDGVEYSEPAPYTGKVIDGYLSNARVWLDMDGDSQFTPGPLVVELDNGAEVALPSGEPTTLSGSGGEFSLDVSELVLDPEIGPDLDPRDYPLYALALPGKTLEETRSGDVVVGSAFMMSAPAGIRNITPLTTLARYRALAGLFLDDGSNLSASLAGLNLVRDYILAQEDRAHAYARALARFMASQFPRAFNELLESEGSDGTERFLSRQAAFLLGISLVQNADDVIEVVDAAAQGNYANVDVDSLALPQVAIELSDPVLLTSQRVYAEPERSDTLPANRSDLLVSAELAFDYSEDGRLLSVSANGCLSPSMPELSRLIGVGGYMAKLQTQWLPSAALSPQSRINYDVAGTDERLVFDWDNQRIYFETSTTCHNHERVFAGSTELGGNPEITYSWTLQDGRLTELVAQIPQPDGSMFIRSLGLEPANAISGFPGYRLSEDGTEVAALVFTEPVSDCALEPGAVGMDLVVSASQSYEFSGYEPQPANFVGLSLELDTREFGYPEPGDAFAVNRLLRFGFLDPAMSGLPNVDADAGFEWVMYYPPVGGIGFQDGQPNLVKEAYLKKYSGARNCGREFEEVPAGAYARVEYGHQRLSGYLLSLLE</sequence>
<evidence type="ECO:0008006" key="4">
    <source>
        <dbReference type="Google" id="ProtNLM"/>
    </source>
</evidence>
<name>A0A1D9GM38_9GAMM</name>